<organism evidence="1 2">
    <name type="scientific">Gossypium trilobum</name>
    <dbReference type="NCBI Taxonomy" id="34281"/>
    <lineage>
        <taxon>Eukaryota</taxon>
        <taxon>Viridiplantae</taxon>
        <taxon>Streptophyta</taxon>
        <taxon>Embryophyta</taxon>
        <taxon>Tracheophyta</taxon>
        <taxon>Spermatophyta</taxon>
        <taxon>Magnoliopsida</taxon>
        <taxon>eudicotyledons</taxon>
        <taxon>Gunneridae</taxon>
        <taxon>Pentapetalae</taxon>
        <taxon>rosids</taxon>
        <taxon>malvids</taxon>
        <taxon>Malvales</taxon>
        <taxon>Malvaceae</taxon>
        <taxon>Malvoideae</taxon>
        <taxon>Gossypium</taxon>
    </lineage>
</organism>
<evidence type="ECO:0000313" key="1">
    <source>
        <dbReference type="EMBL" id="MBA0788799.1"/>
    </source>
</evidence>
<dbReference type="Proteomes" id="UP000593568">
    <property type="component" value="Unassembled WGS sequence"/>
</dbReference>
<accession>A0A7J9FU18</accession>
<protein>
    <submittedName>
        <fullName evidence="1">Uncharacterized protein</fullName>
    </submittedName>
</protein>
<name>A0A7J9FU18_9ROSI</name>
<dbReference type="AlphaFoldDB" id="A0A7J9FU18"/>
<sequence length="72" mass="8410">MDDSEHERKVSDDVVELIEKIIDLETHLRGEMKRSEGWRRIQVCGIMNSKKRENKSELGGGCLIRKLLKLRC</sequence>
<dbReference type="EMBL" id="JABEZW010228451">
    <property type="protein sequence ID" value="MBA0788799.1"/>
    <property type="molecule type" value="Genomic_DNA"/>
</dbReference>
<proteinExistence type="predicted"/>
<evidence type="ECO:0000313" key="2">
    <source>
        <dbReference type="Proteomes" id="UP000593568"/>
    </source>
</evidence>
<comment type="caution">
    <text evidence="1">The sequence shown here is derived from an EMBL/GenBank/DDBJ whole genome shotgun (WGS) entry which is preliminary data.</text>
</comment>
<gene>
    <name evidence="1" type="ORF">Gotri_025242</name>
</gene>
<reference evidence="1 2" key="1">
    <citation type="journal article" date="2019" name="Genome Biol. Evol.">
        <title>Insights into the evolution of the New World diploid cottons (Gossypium, subgenus Houzingenia) based on genome sequencing.</title>
        <authorList>
            <person name="Grover C.E."/>
            <person name="Arick M.A. 2nd"/>
            <person name="Thrash A."/>
            <person name="Conover J.L."/>
            <person name="Sanders W.S."/>
            <person name="Peterson D.G."/>
            <person name="Frelichowski J.E."/>
            <person name="Scheffler J.A."/>
            <person name="Scheffler B.E."/>
            <person name="Wendel J.F."/>
        </authorList>
    </citation>
    <scope>NUCLEOTIDE SEQUENCE [LARGE SCALE GENOMIC DNA]</scope>
    <source>
        <strain evidence="1">8</strain>
        <tissue evidence="1">Leaf</tissue>
    </source>
</reference>
<keyword evidence="2" id="KW-1185">Reference proteome</keyword>